<dbReference type="InterPro" id="IPR024571">
    <property type="entry name" value="ERAP1-like_C_dom"/>
</dbReference>
<dbReference type="Gene3D" id="1.10.390.10">
    <property type="entry name" value="Neutral Protease Domain 2"/>
    <property type="match status" value="2"/>
</dbReference>
<evidence type="ECO:0000313" key="16">
    <source>
        <dbReference type="EMBL" id="KRH94418.1"/>
    </source>
</evidence>
<dbReference type="InterPro" id="IPR014782">
    <property type="entry name" value="Peptidase_M1_dom"/>
</dbReference>
<feature type="active site" description="Proton acceptor" evidence="7">
    <location>
        <position position="368"/>
    </location>
</feature>
<dbReference type="Pfam" id="PF01433">
    <property type="entry name" value="Peptidase_M1"/>
    <property type="match status" value="2"/>
</dbReference>
<feature type="chain" id="PRO_5006399025" description="Aminopeptidase" evidence="12">
    <location>
        <begin position="18"/>
        <end position="961"/>
    </location>
</feature>
<feature type="signal peptide" evidence="12">
    <location>
        <begin position="1"/>
        <end position="17"/>
    </location>
</feature>
<keyword evidence="10 16" id="KW-0031">Aminopeptidase</keyword>
<dbReference type="Pfam" id="PF11838">
    <property type="entry name" value="ERAP1_C"/>
    <property type="match status" value="1"/>
</dbReference>
<organism evidence="16 17">
    <name type="scientific">Pseudoloma neurophilia</name>
    <dbReference type="NCBI Taxonomy" id="146866"/>
    <lineage>
        <taxon>Eukaryota</taxon>
        <taxon>Fungi</taxon>
        <taxon>Fungi incertae sedis</taxon>
        <taxon>Microsporidia</taxon>
        <taxon>Pseudoloma</taxon>
    </lineage>
</organism>
<name>A0A0R0LYM3_9MICR</name>
<accession>A0A0R0LYM3</accession>
<dbReference type="GO" id="GO:0070006">
    <property type="term" value="F:metalloaminopeptidase activity"/>
    <property type="evidence" value="ECO:0007669"/>
    <property type="project" value="TreeGrafter"/>
</dbReference>
<dbReference type="OrthoDB" id="10031169at2759"/>
<dbReference type="Gene3D" id="2.60.40.1730">
    <property type="entry name" value="tricorn interacting facor f3 domain"/>
    <property type="match status" value="1"/>
</dbReference>
<keyword evidence="5 8" id="KW-0862">Zinc</keyword>
<dbReference type="InterPro" id="IPR050344">
    <property type="entry name" value="Peptidase_M1_aminopeptidases"/>
</dbReference>
<keyword evidence="4 10" id="KW-0378">Hydrolase</keyword>
<dbReference type="InterPro" id="IPR045357">
    <property type="entry name" value="Aminopeptidase_N-like_N"/>
</dbReference>
<dbReference type="GO" id="GO:0008270">
    <property type="term" value="F:zinc ion binding"/>
    <property type="evidence" value="ECO:0007669"/>
    <property type="project" value="UniProtKB-UniRule"/>
</dbReference>
<evidence type="ECO:0000256" key="1">
    <source>
        <dbReference type="ARBA" id="ARBA00010136"/>
    </source>
</evidence>
<dbReference type="CDD" id="cd09601">
    <property type="entry name" value="M1_APN-Q_like"/>
    <property type="match status" value="1"/>
</dbReference>
<protein>
    <recommendedName>
        <fullName evidence="10">Aminopeptidase</fullName>
        <ecNumber evidence="10">3.4.11.-</ecNumber>
    </recommendedName>
</protein>
<dbReference type="PRINTS" id="PR00756">
    <property type="entry name" value="ALADIPTASE"/>
</dbReference>
<dbReference type="GO" id="GO:0005737">
    <property type="term" value="C:cytoplasm"/>
    <property type="evidence" value="ECO:0007669"/>
    <property type="project" value="TreeGrafter"/>
</dbReference>
<evidence type="ECO:0000256" key="3">
    <source>
        <dbReference type="ARBA" id="ARBA00022723"/>
    </source>
</evidence>
<evidence type="ECO:0000256" key="4">
    <source>
        <dbReference type="ARBA" id="ARBA00022801"/>
    </source>
</evidence>
<dbReference type="SUPFAM" id="SSF55486">
    <property type="entry name" value="Metalloproteases ('zincins'), catalytic domain"/>
    <property type="match status" value="2"/>
</dbReference>
<evidence type="ECO:0000256" key="9">
    <source>
        <dbReference type="PIRSR" id="PIRSR634016-4"/>
    </source>
</evidence>
<dbReference type="PANTHER" id="PTHR11533:SF299">
    <property type="entry name" value="AMINOPEPTIDASE"/>
    <property type="match status" value="1"/>
</dbReference>
<evidence type="ECO:0000256" key="5">
    <source>
        <dbReference type="ARBA" id="ARBA00022833"/>
    </source>
</evidence>
<sequence>MFFIIFLLLPLEMTKDSEEVKTGTIAQIDIETQVKVVPEKTIKDETLEESRKKIKLEQKSAEDIAIDLGYNLDVLPEHYDLKVELDTQNDTFKGVIEIDLIFKKEVDKFMINADEMNISKVLFNKNTVQHSSNKKGNLDILLNETFKEKTGKLQIFFDASINKKNEGFYISNYGENKKMYSTHFEPTDARKAFPCFDHPLMKATFDITIIADKKYTILSNMPVEKELEYSGSEIQKLINTEAEPLVESVDKKIVKFKKMKKTSTYLIAYVVGELEYISEGRISVYSTYNAKLGEYALKVAVHVLEFFEKYFGIEYPLEKLDMVAIPEFSMGAMENWGLVTYRETSLLFNKKTSSMYQKARIAETVAHELAHQWFGNLVTPVWWDDLWLNEGFATWAATLGCEAIRQSQLNLDESKETKKNGELKKETETKKESESKKNGELKKETEPKKNGESKKETESKKESEKESKKNGEWTPEWENKKLIDWKPWLTFIAEDLDRGLDADILDSSHPIKVPVYQPEEINQIFDGISYSKSASLIRMVENYLTPPVFQKKLSEYLKKYAWSNATSDNLFEILSDKENDIKGLMNIWTSKIGFPLITLKNTKLSQSRMLLDKDKNDRSNWPVPLRIRILDGKSEKEANIKMVNFTDPVDVKDLIGENIDESQLLINDGGFGFFRSFYDFPSQVFEKFEQFSTVNRLVFINDQVALAMSKRISFKTMFNLTKKLENEQSPEVFDSATSFLLEMKHVLYDKNESIIEAIKDLVKDRVDFDYKEEKEFEVMRLRSSLLSLAVNHGIEVSVPEDCHPMYLTNFYIQDFQKNNDIEKYLKIYKKSPSEIQSRLLHAMVMTKDFEVYKKAVDLLLTNKIKQQDKTRLAISALGNLDFKEYFIHFFEENFNNLNESMSSSLMMYIVEHTASWTRNLEHFESKMKNYDMTAYEQPYKRGLEKAKYRHLYREAYATGMI</sequence>
<feature type="binding site" evidence="8">
    <location>
        <position position="390"/>
    </location>
    <ligand>
        <name>Zn(2+)</name>
        <dbReference type="ChEBI" id="CHEBI:29105"/>
        <note>catalytic</note>
    </ligand>
</feature>
<dbReference type="Pfam" id="PF17900">
    <property type="entry name" value="Peptidase_M1_N"/>
    <property type="match status" value="1"/>
</dbReference>
<keyword evidence="17" id="KW-1185">Reference proteome</keyword>
<feature type="domain" description="ERAP1-like C-terminal" evidence="14">
    <location>
        <begin position="665"/>
        <end position="946"/>
    </location>
</feature>
<evidence type="ECO:0000256" key="6">
    <source>
        <dbReference type="ARBA" id="ARBA00023049"/>
    </source>
</evidence>
<evidence type="ECO:0000259" key="14">
    <source>
        <dbReference type="Pfam" id="PF11838"/>
    </source>
</evidence>
<keyword evidence="3 8" id="KW-0479">Metal-binding</keyword>
<feature type="binding site" evidence="8">
    <location>
        <position position="367"/>
    </location>
    <ligand>
        <name>Zn(2+)</name>
        <dbReference type="ChEBI" id="CHEBI:29105"/>
        <note>catalytic</note>
    </ligand>
</feature>
<dbReference type="Gene3D" id="1.25.50.20">
    <property type="match status" value="1"/>
</dbReference>
<dbReference type="GO" id="GO:0043171">
    <property type="term" value="P:peptide catabolic process"/>
    <property type="evidence" value="ECO:0007669"/>
    <property type="project" value="TreeGrafter"/>
</dbReference>
<dbReference type="EC" id="3.4.11.-" evidence="10"/>
<evidence type="ECO:0000259" key="13">
    <source>
        <dbReference type="Pfam" id="PF01433"/>
    </source>
</evidence>
<dbReference type="InterPro" id="IPR027268">
    <property type="entry name" value="Peptidase_M4/M1_CTD_sf"/>
</dbReference>
<evidence type="ECO:0000256" key="7">
    <source>
        <dbReference type="PIRSR" id="PIRSR634016-1"/>
    </source>
</evidence>
<dbReference type="GO" id="GO:0005615">
    <property type="term" value="C:extracellular space"/>
    <property type="evidence" value="ECO:0007669"/>
    <property type="project" value="TreeGrafter"/>
</dbReference>
<keyword evidence="2 10" id="KW-0645">Protease</keyword>
<comment type="similarity">
    <text evidence="1 10">Belongs to the peptidase M1 family.</text>
</comment>
<dbReference type="EMBL" id="LGUB01000078">
    <property type="protein sequence ID" value="KRH94418.1"/>
    <property type="molecule type" value="Genomic_DNA"/>
</dbReference>
<feature type="domain" description="Peptidase M1 membrane alanine aminopeptidase" evidence="13">
    <location>
        <begin position="295"/>
        <end position="431"/>
    </location>
</feature>
<evidence type="ECO:0000256" key="10">
    <source>
        <dbReference type="RuleBase" id="RU364040"/>
    </source>
</evidence>
<feature type="domain" description="Aminopeptidase N-like N-terminal" evidence="15">
    <location>
        <begin position="76"/>
        <end position="235"/>
    </location>
</feature>
<evidence type="ECO:0000256" key="8">
    <source>
        <dbReference type="PIRSR" id="PIRSR634016-3"/>
    </source>
</evidence>
<dbReference type="PANTHER" id="PTHR11533">
    <property type="entry name" value="PROTEASE M1 ZINC METALLOPROTEASE"/>
    <property type="match status" value="1"/>
</dbReference>
<keyword evidence="12" id="KW-0732">Signal</keyword>
<dbReference type="GO" id="GO:0042277">
    <property type="term" value="F:peptide binding"/>
    <property type="evidence" value="ECO:0007669"/>
    <property type="project" value="TreeGrafter"/>
</dbReference>
<evidence type="ECO:0000313" key="17">
    <source>
        <dbReference type="Proteomes" id="UP000051530"/>
    </source>
</evidence>
<dbReference type="SUPFAM" id="SSF63737">
    <property type="entry name" value="Leukotriene A4 hydrolase N-terminal domain"/>
    <property type="match status" value="1"/>
</dbReference>
<dbReference type="InterPro" id="IPR042097">
    <property type="entry name" value="Aminopeptidase_N-like_N_sf"/>
</dbReference>
<comment type="cofactor">
    <cofactor evidence="8 10">
        <name>Zn(2+)</name>
        <dbReference type="ChEBI" id="CHEBI:29105"/>
    </cofactor>
    <text evidence="8 10">Binds 1 zinc ion per subunit.</text>
</comment>
<keyword evidence="6 10" id="KW-0482">Metalloprotease</keyword>
<evidence type="ECO:0000256" key="12">
    <source>
        <dbReference type="SAM" id="SignalP"/>
    </source>
</evidence>
<comment type="caution">
    <text evidence="16">The sequence shown here is derived from an EMBL/GenBank/DDBJ whole genome shotgun (WGS) entry which is preliminary data.</text>
</comment>
<dbReference type="InterPro" id="IPR034016">
    <property type="entry name" value="M1_APN-typ"/>
</dbReference>
<dbReference type="VEuPathDB" id="MicrosporidiaDB:M153_2650005012"/>
<proteinExistence type="inferred from homology"/>
<feature type="site" description="Transition state stabilizer" evidence="9">
    <location>
        <position position="530"/>
    </location>
</feature>
<dbReference type="AlphaFoldDB" id="A0A0R0LYM3"/>
<reference evidence="16 17" key="1">
    <citation type="submission" date="2015-07" db="EMBL/GenBank/DDBJ databases">
        <title>The genome of Pseudoloma neurophilia, a relevant intracellular parasite of the zebrafish.</title>
        <authorList>
            <person name="Ndikumana S."/>
            <person name="Pelin A."/>
            <person name="Sanders J."/>
            <person name="Corradi N."/>
        </authorList>
    </citation>
    <scope>NUCLEOTIDE SEQUENCE [LARGE SCALE GENOMIC DNA]</scope>
    <source>
        <strain evidence="16 17">MK1</strain>
    </source>
</reference>
<evidence type="ECO:0000256" key="2">
    <source>
        <dbReference type="ARBA" id="ARBA00022670"/>
    </source>
</evidence>
<dbReference type="GO" id="GO:0016020">
    <property type="term" value="C:membrane"/>
    <property type="evidence" value="ECO:0007669"/>
    <property type="project" value="TreeGrafter"/>
</dbReference>
<evidence type="ECO:0000256" key="11">
    <source>
        <dbReference type="SAM" id="MobiDB-lite"/>
    </source>
</evidence>
<evidence type="ECO:0000259" key="15">
    <source>
        <dbReference type="Pfam" id="PF17900"/>
    </source>
</evidence>
<feature type="binding site" evidence="8">
    <location>
        <position position="371"/>
    </location>
    <ligand>
        <name>Zn(2+)</name>
        <dbReference type="ChEBI" id="CHEBI:29105"/>
        <note>catalytic</note>
    </ligand>
</feature>
<gene>
    <name evidence="16" type="ORF">M153_2650005012</name>
</gene>
<dbReference type="InterPro" id="IPR001930">
    <property type="entry name" value="Peptidase_M1"/>
</dbReference>
<dbReference type="Proteomes" id="UP000051530">
    <property type="component" value="Unassembled WGS sequence"/>
</dbReference>
<feature type="region of interest" description="Disordered" evidence="11">
    <location>
        <begin position="415"/>
        <end position="473"/>
    </location>
</feature>
<feature type="domain" description="Peptidase M1 membrane alanine aminopeptidase" evidence="13">
    <location>
        <begin position="484"/>
        <end position="588"/>
    </location>
</feature>
<dbReference type="GO" id="GO:0006508">
    <property type="term" value="P:proteolysis"/>
    <property type="evidence" value="ECO:0007669"/>
    <property type="project" value="UniProtKB-KW"/>
</dbReference>